<dbReference type="RefSeq" id="WP_253242269.1">
    <property type="nucleotide sequence ID" value="NZ_JAMYJR010000042.1"/>
</dbReference>
<feature type="transmembrane region" description="Helical" evidence="1">
    <location>
        <begin position="66"/>
        <end position="88"/>
    </location>
</feature>
<feature type="transmembrane region" description="Helical" evidence="1">
    <location>
        <begin position="386"/>
        <end position="411"/>
    </location>
</feature>
<dbReference type="SUPFAM" id="SSF52540">
    <property type="entry name" value="P-loop containing nucleoside triphosphate hydrolases"/>
    <property type="match status" value="1"/>
</dbReference>
<evidence type="ECO:0000256" key="1">
    <source>
        <dbReference type="SAM" id="Phobius"/>
    </source>
</evidence>
<feature type="transmembrane region" description="Helical" evidence="1">
    <location>
        <begin position="37"/>
        <end position="54"/>
    </location>
</feature>
<evidence type="ECO:0008006" key="4">
    <source>
        <dbReference type="Google" id="ProtNLM"/>
    </source>
</evidence>
<evidence type="ECO:0000313" key="3">
    <source>
        <dbReference type="Proteomes" id="UP001523369"/>
    </source>
</evidence>
<feature type="transmembrane region" description="Helical" evidence="1">
    <location>
        <begin position="95"/>
        <end position="114"/>
    </location>
</feature>
<evidence type="ECO:0000313" key="2">
    <source>
        <dbReference type="EMBL" id="MCO8276235.1"/>
    </source>
</evidence>
<gene>
    <name evidence="2" type="ORF">M1L60_37220</name>
</gene>
<comment type="caution">
    <text evidence="2">The sequence shown here is derived from an EMBL/GenBank/DDBJ whole genome shotgun (WGS) entry which is preliminary data.</text>
</comment>
<keyword evidence="1" id="KW-1133">Transmembrane helix</keyword>
<accession>A0ABT1E270</accession>
<feature type="transmembrane region" description="Helical" evidence="1">
    <location>
        <begin position="126"/>
        <end position="147"/>
    </location>
</feature>
<reference evidence="2 3" key="1">
    <citation type="submission" date="2022-06" db="EMBL/GenBank/DDBJ databases">
        <title>New Species of the Genus Actinoplanes, ActinopZanes ferrugineus.</title>
        <authorList>
            <person name="Ding P."/>
        </authorList>
    </citation>
    <scope>NUCLEOTIDE SEQUENCE [LARGE SCALE GENOMIC DNA]</scope>
    <source>
        <strain evidence="2 3">TRM88003</strain>
    </source>
</reference>
<keyword evidence="1" id="KW-0812">Transmembrane</keyword>
<keyword evidence="3" id="KW-1185">Reference proteome</keyword>
<sequence length="833" mass="90321">MDEIDEALERLAAARSARRDLGGLIYFWAFRAGWRRLVTGIAMLVWVASFALASPGRHGVDWANPAGLWVALALALVVLTVGTAQSFVRISLPVYLLQVAALSAFPAVLTLSAVRISAVTQKQSALTAFIVVLIAIASAAAAAEALWPRHDRFGADRVRGIPVRRIVIIAPIAGAGIPLIVLLTVLNLGTGLKRLDIAEPDPVLAVLAVFILFLNTVISQAGDRVIPMAEAQATFDGVRTAVLERLQSQVIETYIRQLISDNEPSYSTELKVGRPEGLSQSFDPLYEIPTSATERLRGLIDVIPGGSIGVAGPRGVGKSTVLGSFCAHQRKEPGLRVLVSAPVEYSPREFLLHLYAQICRAVIIRAGGRVTPPDPIGALVATRSKLASFVVAAVVGIGGLLIFAFSAFGYVVNTGQALGVVLLTVAGSLAAQTWSRHPSRRPSARADEVSVVEAEARDRLYEIQFQQSISGEWTGAIKLPTGMESSHKRAGGFVRQPKNLPEIVDEVRQFLRLIATEQSGNPRARLIIGIDELDKIENDTRAQQFLNDIKSIFGVPGCHFLVSVSEDAMASFERRGLPFRDVFDSAFDEIISIDYLSFHESSDLLSRRTTEIPVPFKGLSFCVSGGLPRDLIRTTRTMVDLAGVETESPELISVTRRLINRELHGKAGAVTAAVRKIDAEPVTSRLILWCDDIADRVSDRALFQSAVDELARLSLSSPLGASDDASRIALRRLAREIACYAFYCATLVEFFTSDGRTTPRWRKALTSNDKRGFDELARIRRAMALNPMVGWERIGRFRGYWKMAAIAAPSNLVGVPALSDGPAVVPATRVSTN</sequence>
<dbReference type="Proteomes" id="UP001523369">
    <property type="component" value="Unassembled WGS sequence"/>
</dbReference>
<proteinExistence type="predicted"/>
<organism evidence="2 3">
    <name type="scientific">Paractinoplanes aksuensis</name>
    <dbReference type="NCBI Taxonomy" id="2939490"/>
    <lineage>
        <taxon>Bacteria</taxon>
        <taxon>Bacillati</taxon>
        <taxon>Actinomycetota</taxon>
        <taxon>Actinomycetes</taxon>
        <taxon>Micromonosporales</taxon>
        <taxon>Micromonosporaceae</taxon>
        <taxon>Paractinoplanes</taxon>
    </lineage>
</organism>
<name>A0ABT1E270_9ACTN</name>
<dbReference type="InterPro" id="IPR027417">
    <property type="entry name" value="P-loop_NTPase"/>
</dbReference>
<feature type="transmembrane region" description="Helical" evidence="1">
    <location>
        <begin position="168"/>
        <end position="190"/>
    </location>
</feature>
<dbReference type="EMBL" id="JAMYJR010000042">
    <property type="protein sequence ID" value="MCO8276235.1"/>
    <property type="molecule type" value="Genomic_DNA"/>
</dbReference>
<protein>
    <recommendedName>
        <fullName evidence="4">KAP NTPase domain-containing protein</fullName>
    </recommendedName>
</protein>
<keyword evidence="1" id="KW-0472">Membrane</keyword>
<feature type="transmembrane region" description="Helical" evidence="1">
    <location>
        <begin position="202"/>
        <end position="218"/>
    </location>
</feature>